<gene>
    <name evidence="6" type="primary">bepF</name>
    <name evidence="6" type="ORF">Pmgp_01980</name>
</gene>
<dbReference type="Pfam" id="PF25989">
    <property type="entry name" value="YknX_C"/>
    <property type="match status" value="1"/>
</dbReference>
<comment type="similarity">
    <text evidence="1">Belongs to the membrane fusion protein (MFP) (TC 8.A.1) family.</text>
</comment>
<dbReference type="OrthoDB" id="9810430at2"/>
<comment type="caution">
    <text evidence="6">The sequence shown here is derived from an EMBL/GenBank/DDBJ whole genome shotgun (WGS) entry which is preliminary data.</text>
</comment>
<protein>
    <submittedName>
        <fullName evidence="6">Efflux pump periplasmic linker BepF</fullName>
    </submittedName>
</protein>
<evidence type="ECO:0000256" key="1">
    <source>
        <dbReference type="ARBA" id="ARBA00009477"/>
    </source>
</evidence>
<dbReference type="FunFam" id="2.40.30.170:FF:000010">
    <property type="entry name" value="Efflux RND transporter periplasmic adaptor subunit"/>
    <property type="match status" value="1"/>
</dbReference>
<dbReference type="Gene3D" id="1.10.287.470">
    <property type="entry name" value="Helix hairpin bin"/>
    <property type="match status" value="1"/>
</dbReference>
<dbReference type="InterPro" id="IPR058647">
    <property type="entry name" value="BSH_CzcB-like"/>
</dbReference>
<dbReference type="PANTHER" id="PTHR30469">
    <property type="entry name" value="MULTIDRUG RESISTANCE PROTEIN MDTA"/>
    <property type="match status" value="1"/>
</dbReference>
<dbReference type="RefSeq" id="WP_134213821.1">
    <property type="nucleotide sequence ID" value="NZ_QFFZ01000019.1"/>
</dbReference>
<dbReference type="Pfam" id="PF25954">
    <property type="entry name" value="Beta-barrel_RND_2"/>
    <property type="match status" value="1"/>
</dbReference>
<keyword evidence="2" id="KW-0472">Membrane</keyword>
<evidence type="ECO:0000259" key="5">
    <source>
        <dbReference type="Pfam" id="PF25989"/>
    </source>
</evidence>
<evidence type="ECO:0000259" key="3">
    <source>
        <dbReference type="Pfam" id="PF25954"/>
    </source>
</evidence>
<evidence type="ECO:0000313" key="7">
    <source>
        <dbReference type="Proteomes" id="UP000297597"/>
    </source>
</evidence>
<accession>A0A4Y7RPL9</accession>
<dbReference type="InterPro" id="IPR058792">
    <property type="entry name" value="Beta-barrel_RND_2"/>
</dbReference>
<feature type="domain" description="CzcB-like barrel-sandwich hybrid" evidence="4">
    <location>
        <begin position="62"/>
        <end position="218"/>
    </location>
</feature>
<keyword evidence="2" id="KW-1133">Transmembrane helix</keyword>
<dbReference type="SUPFAM" id="SSF111369">
    <property type="entry name" value="HlyD-like secretion proteins"/>
    <property type="match status" value="1"/>
</dbReference>
<dbReference type="Gene3D" id="2.40.50.100">
    <property type="match status" value="1"/>
</dbReference>
<dbReference type="Gene3D" id="2.40.30.170">
    <property type="match status" value="1"/>
</dbReference>
<reference evidence="6 7" key="1">
    <citation type="journal article" date="2018" name="Environ. Microbiol.">
        <title>Novel energy conservation strategies and behaviour of Pelotomaculum schinkii driving syntrophic propionate catabolism.</title>
        <authorList>
            <person name="Hidalgo-Ahumada C.A.P."/>
            <person name="Nobu M.K."/>
            <person name="Narihiro T."/>
            <person name="Tamaki H."/>
            <person name="Liu W.T."/>
            <person name="Kamagata Y."/>
            <person name="Stams A.J.M."/>
            <person name="Imachi H."/>
            <person name="Sousa D.Z."/>
        </authorList>
    </citation>
    <scope>NUCLEOTIDE SEQUENCE [LARGE SCALE GENOMIC DNA]</scope>
    <source>
        <strain evidence="6 7">MGP</strain>
    </source>
</reference>
<keyword evidence="7" id="KW-1185">Reference proteome</keyword>
<dbReference type="AlphaFoldDB" id="A0A4Y7RPL9"/>
<feature type="domain" description="CusB-like beta-barrel" evidence="3">
    <location>
        <begin position="223"/>
        <end position="297"/>
    </location>
</feature>
<dbReference type="EMBL" id="QFFZ01000019">
    <property type="protein sequence ID" value="TEB10964.1"/>
    <property type="molecule type" value="Genomic_DNA"/>
</dbReference>
<evidence type="ECO:0000259" key="4">
    <source>
        <dbReference type="Pfam" id="PF25973"/>
    </source>
</evidence>
<proteinExistence type="inferred from homology"/>
<dbReference type="GO" id="GO:1990281">
    <property type="term" value="C:efflux pump complex"/>
    <property type="evidence" value="ECO:0007669"/>
    <property type="project" value="TreeGrafter"/>
</dbReference>
<organism evidence="6 7">
    <name type="scientific">Pelotomaculum propionicicum</name>
    <dbReference type="NCBI Taxonomy" id="258475"/>
    <lineage>
        <taxon>Bacteria</taxon>
        <taxon>Bacillati</taxon>
        <taxon>Bacillota</taxon>
        <taxon>Clostridia</taxon>
        <taxon>Eubacteriales</taxon>
        <taxon>Desulfotomaculaceae</taxon>
        <taxon>Pelotomaculum</taxon>
    </lineage>
</organism>
<feature type="domain" description="YknX-like C-terminal permuted SH3-like" evidence="5">
    <location>
        <begin position="304"/>
        <end position="370"/>
    </location>
</feature>
<keyword evidence="2" id="KW-0812">Transmembrane</keyword>
<name>A0A4Y7RPL9_9FIRM</name>
<dbReference type="InterPro" id="IPR006143">
    <property type="entry name" value="RND_pump_MFP"/>
</dbReference>
<sequence>MNKRKYYIIAIICLVLVIIGSAFYIISGERKGSGVYVTTARAEISGGNETPALSGKLEVQQSANVVSKITGRVGSVNIDIGSRVKAGDVLVTLDANELAASVNQAEAAVGVARYNYDAAQIDYETAKLYYERNKILYEQGAISQVVFENTYAQPFKKAEHYAKYGADAALQAAVAALDLARANYANSIITSPIDGIVTAKNINPGELATTSVTLVTVVNLDKVFLQTAVDESYINKLKEGDTLPVKVAAVSDQPFTGVISNISQAASTSSKGFTVKVLIENAEHLLKPGMFAEASLSAIDRSELMIPKSAVINEGGHSYVWVVENGTVSKREVVKGTSSAVKTGIKAGLKEGQEVATSGLEQLKEGMRVNIMSVE</sequence>
<evidence type="ECO:0000313" key="6">
    <source>
        <dbReference type="EMBL" id="TEB10964.1"/>
    </source>
</evidence>
<dbReference type="Gene3D" id="2.40.420.20">
    <property type="match status" value="1"/>
</dbReference>
<dbReference type="InterPro" id="IPR058637">
    <property type="entry name" value="YknX-like_C"/>
</dbReference>
<dbReference type="Pfam" id="PF25973">
    <property type="entry name" value="BSH_CzcB"/>
    <property type="match status" value="1"/>
</dbReference>
<evidence type="ECO:0000256" key="2">
    <source>
        <dbReference type="SAM" id="Phobius"/>
    </source>
</evidence>
<dbReference type="GO" id="GO:0015562">
    <property type="term" value="F:efflux transmembrane transporter activity"/>
    <property type="evidence" value="ECO:0007669"/>
    <property type="project" value="TreeGrafter"/>
</dbReference>
<dbReference type="Proteomes" id="UP000297597">
    <property type="component" value="Unassembled WGS sequence"/>
</dbReference>
<dbReference type="NCBIfam" id="TIGR01730">
    <property type="entry name" value="RND_mfp"/>
    <property type="match status" value="1"/>
</dbReference>
<feature type="transmembrane region" description="Helical" evidence="2">
    <location>
        <begin position="6"/>
        <end position="26"/>
    </location>
</feature>